<organism evidence="1 2">
    <name type="scientific">Zarea fungicola</name>
    <dbReference type="NCBI Taxonomy" id="93591"/>
    <lineage>
        <taxon>Eukaryota</taxon>
        <taxon>Fungi</taxon>
        <taxon>Dikarya</taxon>
        <taxon>Ascomycota</taxon>
        <taxon>Pezizomycotina</taxon>
        <taxon>Sordariomycetes</taxon>
        <taxon>Hypocreomycetidae</taxon>
        <taxon>Hypocreales</taxon>
        <taxon>Cordycipitaceae</taxon>
        <taxon>Zarea</taxon>
    </lineage>
</organism>
<gene>
    <name evidence="1" type="ORF">NQ176_g77</name>
</gene>
<accession>A0ACC1NYA1</accession>
<proteinExistence type="predicted"/>
<evidence type="ECO:0000313" key="2">
    <source>
        <dbReference type="Proteomes" id="UP001143910"/>
    </source>
</evidence>
<protein>
    <submittedName>
        <fullName evidence="1">Uncharacterized protein</fullName>
    </submittedName>
</protein>
<name>A0ACC1NYA1_9HYPO</name>
<reference evidence="1" key="1">
    <citation type="submission" date="2022-08" db="EMBL/GenBank/DDBJ databases">
        <title>Genome Sequence of Lecanicillium fungicola.</title>
        <authorList>
            <person name="Buettner E."/>
        </authorList>
    </citation>
    <scope>NUCLEOTIDE SEQUENCE</scope>
    <source>
        <strain evidence="1">Babe33</strain>
    </source>
</reference>
<sequence>MVNYPRATFWLAALSGITALALPQDITKPNSPQPDHVAVDATGTLFEVTFSAYEVQTGPDTHPVDWRKNCKLTINMEFTSGFQFSIVETDMFGFAEIPAKAAGQCTNTFSFTGGGAEHVDYKLPLKGPYSGDFDLHASPGIYSYSPCGGSTAILNLNTACSITPTGLPALIAVDHLSGKLTVQFSVEWRQCPAN</sequence>
<evidence type="ECO:0000313" key="1">
    <source>
        <dbReference type="EMBL" id="KAJ2984297.1"/>
    </source>
</evidence>
<comment type="caution">
    <text evidence="1">The sequence shown here is derived from an EMBL/GenBank/DDBJ whole genome shotgun (WGS) entry which is preliminary data.</text>
</comment>
<keyword evidence="2" id="KW-1185">Reference proteome</keyword>
<dbReference type="Proteomes" id="UP001143910">
    <property type="component" value="Unassembled WGS sequence"/>
</dbReference>
<dbReference type="EMBL" id="JANJQO010000002">
    <property type="protein sequence ID" value="KAJ2984297.1"/>
    <property type="molecule type" value="Genomic_DNA"/>
</dbReference>